<dbReference type="InterPro" id="IPR035990">
    <property type="entry name" value="TIM_sf"/>
</dbReference>
<dbReference type="GO" id="GO:0006094">
    <property type="term" value="P:gluconeogenesis"/>
    <property type="evidence" value="ECO:0007669"/>
    <property type="project" value="UniProtKB-UniPathway"/>
</dbReference>
<evidence type="ECO:0000256" key="2">
    <source>
        <dbReference type="ARBA" id="ARBA00023235"/>
    </source>
</evidence>
<evidence type="ECO:0000256" key="1">
    <source>
        <dbReference type="ARBA" id="ARBA00007422"/>
    </source>
</evidence>
<dbReference type="EC" id="5.3.1.1" evidence="3"/>
<dbReference type="Gene3D" id="3.20.20.70">
    <property type="entry name" value="Aldolase class I"/>
    <property type="match status" value="1"/>
</dbReference>
<sequence>MRNIIIGNWKLHPQSSREARMLARSIAQIASRIKNVDIVIAPPFPFLPLISAGSKVAIAAQDVFWEREGPYTGEVSGPMLRGVGARYVIVGHSERRNHLHETDEIINKKLKHALLSGLRPILCVGERKRDSDGEFFSVIKQQIEIAFAKVKRGDVTRVVVAYEPVWAISSGKSAKAAEPADANEAALFIRKTIAGIYGVRVARGVRIIYGGSSNAKNAKDFLSEREISGLLVGRESRDAKEFIKIIECAYTVS</sequence>
<dbReference type="GO" id="GO:0046166">
    <property type="term" value="P:glyceraldehyde-3-phosphate biosynthetic process"/>
    <property type="evidence" value="ECO:0007669"/>
    <property type="project" value="TreeGrafter"/>
</dbReference>
<dbReference type="UniPathway" id="UPA00138"/>
<keyword evidence="3" id="KW-0312">Gluconeogenesis</keyword>
<dbReference type="PROSITE" id="PS51440">
    <property type="entry name" value="TIM_2"/>
    <property type="match status" value="1"/>
</dbReference>
<gene>
    <name evidence="4" type="ORF">A3G60_03315</name>
</gene>
<evidence type="ECO:0000313" key="5">
    <source>
        <dbReference type="Proteomes" id="UP000178996"/>
    </source>
</evidence>
<comment type="subcellular location">
    <subcellularLocation>
        <location evidence="3">Cytoplasm</location>
    </subcellularLocation>
</comment>
<comment type="pathway">
    <text evidence="3">Carbohydrate degradation; glycolysis; D-glyceraldehyde 3-phosphate from glycerone phosphate: step 1/1.</text>
</comment>
<reference evidence="4 5" key="1">
    <citation type="journal article" date="2016" name="Nat. Commun.">
        <title>Thousands of microbial genomes shed light on interconnected biogeochemical processes in an aquifer system.</title>
        <authorList>
            <person name="Anantharaman K."/>
            <person name="Brown C.T."/>
            <person name="Hug L.A."/>
            <person name="Sharon I."/>
            <person name="Castelle C.J."/>
            <person name="Probst A.J."/>
            <person name="Thomas B.C."/>
            <person name="Singh A."/>
            <person name="Wilkins M.J."/>
            <person name="Karaoz U."/>
            <person name="Brodie E.L."/>
            <person name="Williams K.H."/>
            <person name="Hubbard S.S."/>
            <person name="Banfield J.F."/>
        </authorList>
    </citation>
    <scope>NUCLEOTIDE SEQUENCE [LARGE SCALE GENOMIC DNA]</scope>
</reference>
<proteinExistence type="inferred from homology"/>
<dbReference type="InterPro" id="IPR000652">
    <property type="entry name" value="Triosephosphate_isomerase"/>
</dbReference>
<comment type="pathway">
    <text evidence="3">Carbohydrate biosynthesis; gluconeogenesis.</text>
</comment>
<comment type="subunit">
    <text evidence="3">Homodimer.</text>
</comment>
<dbReference type="UniPathway" id="UPA00109">
    <property type="reaction ID" value="UER00189"/>
</dbReference>
<evidence type="ECO:0000256" key="3">
    <source>
        <dbReference type="RuleBase" id="RU363013"/>
    </source>
</evidence>
<keyword evidence="3" id="KW-0963">Cytoplasm</keyword>
<evidence type="ECO:0000313" key="4">
    <source>
        <dbReference type="EMBL" id="OGZ56902.1"/>
    </source>
</evidence>
<dbReference type="EMBL" id="MHOB01000040">
    <property type="protein sequence ID" value="OGZ56902.1"/>
    <property type="molecule type" value="Genomic_DNA"/>
</dbReference>
<organism evidence="4 5">
    <name type="scientific">Candidatus Ryanbacteria bacterium RIFCSPLOWO2_12_FULL_47_9c</name>
    <dbReference type="NCBI Taxonomy" id="1802131"/>
    <lineage>
        <taxon>Bacteria</taxon>
        <taxon>Candidatus Ryaniibacteriota</taxon>
    </lineage>
</organism>
<comment type="caution">
    <text evidence="4">The sequence shown here is derived from an EMBL/GenBank/DDBJ whole genome shotgun (WGS) entry which is preliminary data.</text>
</comment>
<comment type="similarity">
    <text evidence="1 3">Belongs to the triosephosphate isomerase family.</text>
</comment>
<keyword evidence="3" id="KW-0324">Glycolysis</keyword>
<name>A0A1G2H353_9BACT</name>
<protein>
    <recommendedName>
        <fullName evidence="3">Triosephosphate isomerase</fullName>
        <ecNumber evidence="3">5.3.1.1</ecNumber>
    </recommendedName>
</protein>
<dbReference type="AlphaFoldDB" id="A0A1G2H353"/>
<dbReference type="Pfam" id="PF00121">
    <property type="entry name" value="TIM"/>
    <property type="match status" value="1"/>
</dbReference>
<dbReference type="GO" id="GO:0019563">
    <property type="term" value="P:glycerol catabolic process"/>
    <property type="evidence" value="ECO:0007669"/>
    <property type="project" value="TreeGrafter"/>
</dbReference>
<dbReference type="GO" id="GO:0006096">
    <property type="term" value="P:glycolytic process"/>
    <property type="evidence" value="ECO:0007669"/>
    <property type="project" value="UniProtKB-UniRule"/>
</dbReference>
<dbReference type="GO" id="GO:0004807">
    <property type="term" value="F:triose-phosphate isomerase activity"/>
    <property type="evidence" value="ECO:0007669"/>
    <property type="project" value="UniProtKB-UniRule"/>
</dbReference>
<dbReference type="PANTHER" id="PTHR21139:SF42">
    <property type="entry name" value="TRIOSEPHOSPHATE ISOMERASE"/>
    <property type="match status" value="1"/>
</dbReference>
<dbReference type="InterPro" id="IPR013785">
    <property type="entry name" value="Aldolase_TIM"/>
</dbReference>
<dbReference type="PANTHER" id="PTHR21139">
    <property type="entry name" value="TRIOSEPHOSPHATE ISOMERASE"/>
    <property type="match status" value="1"/>
</dbReference>
<comment type="catalytic activity">
    <reaction evidence="3">
        <text>D-glyceraldehyde 3-phosphate = dihydroxyacetone phosphate</text>
        <dbReference type="Rhea" id="RHEA:18585"/>
        <dbReference type="ChEBI" id="CHEBI:57642"/>
        <dbReference type="ChEBI" id="CHEBI:59776"/>
        <dbReference type="EC" id="5.3.1.1"/>
    </reaction>
</comment>
<dbReference type="SUPFAM" id="SSF51351">
    <property type="entry name" value="Triosephosphate isomerase (TIM)"/>
    <property type="match status" value="1"/>
</dbReference>
<dbReference type="Proteomes" id="UP000178996">
    <property type="component" value="Unassembled WGS sequence"/>
</dbReference>
<keyword evidence="2 3" id="KW-0413">Isomerase</keyword>
<dbReference type="NCBIfam" id="TIGR00419">
    <property type="entry name" value="tim"/>
    <property type="match status" value="1"/>
</dbReference>
<accession>A0A1G2H353</accession>
<dbReference type="GO" id="GO:0005829">
    <property type="term" value="C:cytosol"/>
    <property type="evidence" value="ECO:0007669"/>
    <property type="project" value="TreeGrafter"/>
</dbReference>
<dbReference type="CDD" id="cd00311">
    <property type="entry name" value="TIM"/>
    <property type="match status" value="1"/>
</dbReference>